<dbReference type="SUPFAM" id="SSF103481">
    <property type="entry name" value="Multidrug resistance efflux transporter EmrE"/>
    <property type="match status" value="2"/>
</dbReference>
<feature type="transmembrane region" description="Helical" evidence="6">
    <location>
        <begin position="218"/>
        <end position="236"/>
    </location>
</feature>
<evidence type="ECO:0000256" key="2">
    <source>
        <dbReference type="ARBA" id="ARBA00022475"/>
    </source>
</evidence>
<dbReference type="InterPro" id="IPR037185">
    <property type="entry name" value="EmrE-like"/>
</dbReference>
<keyword evidence="9" id="KW-1185">Reference proteome</keyword>
<feature type="domain" description="EamA" evidence="7">
    <location>
        <begin position="157"/>
        <end position="290"/>
    </location>
</feature>
<comment type="caution">
    <text evidence="8">The sequence shown here is derived from an EMBL/GenBank/DDBJ whole genome shotgun (WGS) entry which is preliminary data.</text>
</comment>
<evidence type="ECO:0000256" key="5">
    <source>
        <dbReference type="ARBA" id="ARBA00023136"/>
    </source>
</evidence>
<evidence type="ECO:0000313" key="9">
    <source>
        <dbReference type="Proteomes" id="UP000264702"/>
    </source>
</evidence>
<feature type="transmembrane region" description="Helical" evidence="6">
    <location>
        <begin position="248"/>
        <end position="268"/>
    </location>
</feature>
<feature type="domain" description="EamA" evidence="7">
    <location>
        <begin position="9"/>
        <end position="143"/>
    </location>
</feature>
<dbReference type="Gene3D" id="1.10.3730.20">
    <property type="match status" value="1"/>
</dbReference>
<keyword evidence="4 6" id="KW-1133">Transmembrane helix</keyword>
<evidence type="ECO:0000256" key="3">
    <source>
        <dbReference type="ARBA" id="ARBA00022692"/>
    </source>
</evidence>
<feature type="transmembrane region" description="Helical" evidence="6">
    <location>
        <begin position="152"/>
        <end position="176"/>
    </location>
</feature>
<accession>A0A372ISB2</accession>
<sequence length="311" mass="33517">MSGSRSLRAHVLLFAVVFIWGATFVLVKDALHDISPLLFNFLRMTLAFLCLALFYRRHFRRMSRRSFLSGAVVGLCLATGYQFQTAGLRLTTPSKSAFITGLVVVLVPLLSATPFLRPGGGDPPRWNAWCGALAAFAGIVLLTTPARSGFAFSAIGIGDLLTLGCSLGFSLHVLALAHLAPKIAFEQLAILQTGFAALFMAISMPLFERPFVHWTPRLVTALLIAAVLATAVAFTVQSWAQQYLPATHTALILAFEPVFAWITSFLLLGERLSLRASVGALLILAGIALTEFLPAAVQPTAHEGVPLKESR</sequence>
<keyword evidence="3 6" id="KW-0812">Transmembrane</keyword>
<name>A0A372ISB2_9BACT</name>
<dbReference type="PANTHER" id="PTHR42920">
    <property type="entry name" value="OS03G0707200 PROTEIN-RELATED"/>
    <property type="match status" value="1"/>
</dbReference>
<feature type="transmembrane region" description="Helical" evidence="6">
    <location>
        <begin position="37"/>
        <end position="55"/>
    </location>
</feature>
<evidence type="ECO:0000259" key="7">
    <source>
        <dbReference type="Pfam" id="PF00892"/>
    </source>
</evidence>
<gene>
    <name evidence="8" type="ORF">D0Y96_04380</name>
</gene>
<evidence type="ECO:0000256" key="6">
    <source>
        <dbReference type="SAM" id="Phobius"/>
    </source>
</evidence>
<proteinExistence type="predicted"/>
<evidence type="ECO:0000313" key="8">
    <source>
        <dbReference type="EMBL" id="RFU17403.1"/>
    </source>
</evidence>
<evidence type="ECO:0000256" key="4">
    <source>
        <dbReference type="ARBA" id="ARBA00022989"/>
    </source>
</evidence>
<feature type="transmembrane region" description="Helical" evidence="6">
    <location>
        <begin position="96"/>
        <end position="116"/>
    </location>
</feature>
<evidence type="ECO:0000256" key="1">
    <source>
        <dbReference type="ARBA" id="ARBA00004651"/>
    </source>
</evidence>
<dbReference type="InterPro" id="IPR051258">
    <property type="entry name" value="Diverse_Substrate_Transporter"/>
</dbReference>
<dbReference type="PANTHER" id="PTHR42920:SF5">
    <property type="entry name" value="EAMA DOMAIN-CONTAINING PROTEIN"/>
    <property type="match status" value="1"/>
</dbReference>
<reference evidence="8 9" key="1">
    <citation type="submission" date="2018-08" db="EMBL/GenBank/DDBJ databases">
        <title>Acidipila sp. 4G-K13, an acidobacterium isolated from forest soil.</title>
        <authorList>
            <person name="Gao Z.-H."/>
            <person name="Qiu L.-H."/>
        </authorList>
    </citation>
    <scope>NUCLEOTIDE SEQUENCE [LARGE SCALE GENOMIC DNA]</scope>
    <source>
        <strain evidence="8 9">4G-K13</strain>
    </source>
</reference>
<dbReference type="Pfam" id="PF00892">
    <property type="entry name" value="EamA"/>
    <property type="match status" value="2"/>
</dbReference>
<dbReference type="AlphaFoldDB" id="A0A372ISB2"/>
<keyword evidence="2" id="KW-1003">Cell membrane</keyword>
<feature type="transmembrane region" description="Helical" evidence="6">
    <location>
        <begin position="274"/>
        <end position="293"/>
    </location>
</feature>
<feature type="transmembrane region" description="Helical" evidence="6">
    <location>
        <begin position="188"/>
        <end position="206"/>
    </location>
</feature>
<keyword evidence="5 6" id="KW-0472">Membrane</keyword>
<dbReference type="GO" id="GO:0005886">
    <property type="term" value="C:plasma membrane"/>
    <property type="evidence" value="ECO:0007669"/>
    <property type="project" value="UniProtKB-SubCell"/>
</dbReference>
<dbReference type="OrthoDB" id="9804865at2"/>
<dbReference type="Proteomes" id="UP000264702">
    <property type="component" value="Unassembled WGS sequence"/>
</dbReference>
<protein>
    <submittedName>
        <fullName evidence="8">DMT family transporter</fullName>
    </submittedName>
</protein>
<feature type="transmembrane region" description="Helical" evidence="6">
    <location>
        <begin position="128"/>
        <end position="146"/>
    </location>
</feature>
<comment type="subcellular location">
    <subcellularLocation>
        <location evidence="1">Cell membrane</location>
        <topology evidence="1">Multi-pass membrane protein</topology>
    </subcellularLocation>
</comment>
<organism evidence="8 9">
    <name type="scientific">Paracidobacterium acidisoli</name>
    <dbReference type="NCBI Taxonomy" id="2303751"/>
    <lineage>
        <taxon>Bacteria</taxon>
        <taxon>Pseudomonadati</taxon>
        <taxon>Acidobacteriota</taxon>
        <taxon>Terriglobia</taxon>
        <taxon>Terriglobales</taxon>
        <taxon>Acidobacteriaceae</taxon>
        <taxon>Paracidobacterium</taxon>
    </lineage>
</organism>
<dbReference type="InterPro" id="IPR000620">
    <property type="entry name" value="EamA_dom"/>
</dbReference>
<dbReference type="EMBL" id="QVQT01000002">
    <property type="protein sequence ID" value="RFU17403.1"/>
    <property type="molecule type" value="Genomic_DNA"/>
</dbReference>
<feature type="transmembrane region" description="Helical" evidence="6">
    <location>
        <begin position="12"/>
        <end position="31"/>
    </location>
</feature>